<name>T1JKB7_STRMM</name>
<dbReference type="HOGENOM" id="CLU_779187_0_0_1"/>
<accession>T1JKB7</accession>
<reference evidence="3" key="1">
    <citation type="submission" date="2011-05" db="EMBL/GenBank/DDBJ databases">
        <authorList>
            <person name="Richards S.R."/>
            <person name="Qu J."/>
            <person name="Jiang H."/>
            <person name="Jhangiani S.N."/>
            <person name="Agravi P."/>
            <person name="Goodspeed R."/>
            <person name="Gross S."/>
            <person name="Mandapat C."/>
            <person name="Jackson L."/>
            <person name="Mathew T."/>
            <person name="Pu L."/>
            <person name="Thornton R."/>
            <person name="Saada N."/>
            <person name="Wilczek-Boney K.B."/>
            <person name="Lee S."/>
            <person name="Kovar C."/>
            <person name="Wu Y."/>
            <person name="Scherer S.E."/>
            <person name="Worley K.C."/>
            <person name="Muzny D.M."/>
            <person name="Gibbs R."/>
        </authorList>
    </citation>
    <scope>NUCLEOTIDE SEQUENCE</scope>
    <source>
        <strain evidence="3">Brora</strain>
    </source>
</reference>
<dbReference type="EnsemblMetazoa" id="SMAR014297-RA">
    <property type="protein sequence ID" value="SMAR014297-PA"/>
    <property type="gene ID" value="SMAR014297"/>
</dbReference>
<dbReference type="eggNOG" id="KOG3615">
    <property type="taxonomic scope" value="Eukaryota"/>
</dbReference>
<dbReference type="STRING" id="126957.T1JKB7"/>
<proteinExistence type="predicted"/>
<sequence length="356" mass="40177">MAAAKKHCSRLGALFADSGQNLFGNEEKLLTMRNPDTLLDISAKVVAQNIPFQRIEEQYDRIPEPVQRRIIYWSFPRNERDICMYSSLAKVTANCSEYQNLPFHKGVRLLETGCVENVLQVDYDVLGGGLFFLCWVLGGVLGSMGCWSFFGVVKGILVGRVFCSDFCFCKGAYMYKGVVLQLLSNKLNWIIWICAVPLNNLKDLSRDHVFEFSTRVSHIMENKNRSILDLAQACPIKELCSNLVLACIRPMGRYMCCPLNLMNNKKRLNFLSIALDNMYELYHKIAFDVGILRINIISDAVEYTDKTASTGLWIESSQDVVEIGVVLGGIDDSQPYGRVVNKDACANADYKKIKIK</sequence>
<dbReference type="AlphaFoldDB" id="T1JKB7"/>
<evidence type="ECO:0000313" key="2">
    <source>
        <dbReference type="EnsemblMetazoa" id="SMAR014297-PA"/>
    </source>
</evidence>
<keyword evidence="1" id="KW-0472">Membrane</keyword>
<dbReference type="PANTHER" id="PTHR22619:SF0">
    <property type="entry name" value="ZINC FINGER SWIM DOMAIN-CONTAINING PROTEIN 6-LIKE PROTEIN"/>
    <property type="match status" value="1"/>
</dbReference>
<reference evidence="2" key="2">
    <citation type="submission" date="2015-02" db="UniProtKB">
        <authorList>
            <consortium name="EnsemblMetazoa"/>
        </authorList>
    </citation>
    <scope>IDENTIFICATION</scope>
</reference>
<protein>
    <submittedName>
        <fullName evidence="2">Uncharacterized protein</fullName>
    </submittedName>
</protein>
<evidence type="ECO:0000256" key="1">
    <source>
        <dbReference type="SAM" id="Phobius"/>
    </source>
</evidence>
<keyword evidence="1" id="KW-0812">Transmembrane</keyword>
<dbReference type="EMBL" id="JH429682">
    <property type="status" value="NOT_ANNOTATED_CDS"/>
    <property type="molecule type" value="Genomic_DNA"/>
</dbReference>
<feature type="transmembrane region" description="Helical" evidence="1">
    <location>
        <begin position="130"/>
        <end position="150"/>
    </location>
</feature>
<dbReference type="GO" id="GO:0031462">
    <property type="term" value="C:Cul2-RING ubiquitin ligase complex"/>
    <property type="evidence" value="ECO:0007669"/>
    <property type="project" value="TreeGrafter"/>
</dbReference>
<organism evidence="2 3">
    <name type="scientific">Strigamia maritima</name>
    <name type="common">European centipede</name>
    <name type="synonym">Geophilus maritimus</name>
    <dbReference type="NCBI Taxonomy" id="126957"/>
    <lineage>
        <taxon>Eukaryota</taxon>
        <taxon>Metazoa</taxon>
        <taxon>Ecdysozoa</taxon>
        <taxon>Arthropoda</taxon>
        <taxon>Myriapoda</taxon>
        <taxon>Chilopoda</taxon>
        <taxon>Pleurostigmophora</taxon>
        <taxon>Geophilomorpha</taxon>
        <taxon>Linotaeniidae</taxon>
        <taxon>Strigamia</taxon>
    </lineage>
</organism>
<dbReference type="PANTHER" id="PTHR22619">
    <property type="entry name" value="ZINC FINGER SWIM DOMAIN CONTAINING PROTEIN 4, 5, 6"/>
    <property type="match status" value="1"/>
</dbReference>
<evidence type="ECO:0000313" key="3">
    <source>
        <dbReference type="Proteomes" id="UP000014500"/>
    </source>
</evidence>
<keyword evidence="1" id="KW-1133">Transmembrane helix</keyword>
<dbReference type="Proteomes" id="UP000014500">
    <property type="component" value="Unassembled WGS sequence"/>
</dbReference>
<keyword evidence="3" id="KW-1185">Reference proteome</keyword>